<gene>
    <name evidence="2" type="ORF">JOE69_002251</name>
</gene>
<accession>A0ABU1JCD1</accession>
<dbReference type="EMBL" id="JAVDQF010000001">
    <property type="protein sequence ID" value="MDR6270013.1"/>
    <property type="molecule type" value="Genomic_DNA"/>
</dbReference>
<reference evidence="2 3" key="1">
    <citation type="submission" date="2023-07" db="EMBL/GenBank/DDBJ databases">
        <title>Sequencing the genomes of 1000 actinobacteria strains.</title>
        <authorList>
            <person name="Klenk H.-P."/>
        </authorList>
    </citation>
    <scope>NUCLEOTIDE SEQUENCE [LARGE SCALE GENOMIC DNA]</scope>
    <source>
        <strain evidence="2 3">DSM 14555</strain>
    </source>
</reference>
<organism evidence="2 3">
    <name type="scientific">Arthrobacter russicus</name>
    <dbReference type="NCBI Taxonomy" id="172040"/>
    <lineage>
        <taxon>Bacteria</taxon>
        <taxon>Bacillati</taxon>
        <taxon>Actinomycetota</taxon>
        <taxon>Actinomycetes</taxon>
        <taxon>Micrococcales</taxon>
        <taxon>Micrococcaceae</taxon>
        <taxon>Arthrobacter</taxon>
    </lineage>
</organism>
<sequence length="239" mass="26686">MPNPGFRLTPSLAQQYGVPPAGPVVFDSRLSFEQAYGTSTDPQRARDLALMKPHMALVNVLYCGFDNALHFGQIVVNKAIENETKILFVKMFQLGFPIKSVIPQSQFGYDDETSMQANNTSNFRPDRLGSGNLSEHFKGASFDINPFVNPFDVLNDDGSRTIQPAGASYAPRAKGAIVKDSDLRRMWSAEDYEWGGNWGDPQADPPIDFYQVGYFDYQHMQFNQKKMDTVKLSLPDGLA</sequence>
<dbReference type="RefSeq" id="WP_309798778.1">
    <property type="nucleotide sequence ID" value="NZ_BAAAHY010000005.1"/>
</dbReference>
<keyword evidence="3" id="KW-1185">Reference proteome</keyword>
<comment type="caution">
    <text evidence="2">The sequence shown here is derived from an EMBL/GenBank/DDBJ whole genome shotgun (WGS) entry which is preliminary data.</text>
</comment>
<feature type="domain" description="Peptidase M15C" evidence="1">
    <location>
        <begin position="129"/>
        <end position="200"/>
    </location>
</feature>
<dbReference type="Gene3D" id="3.30.1380.10">
    <property type="match status" value="1"/>
</dbReference>
<proteinExistence type="predicted"/>
<protein>
    <submittedName>
        <fullName evidence="2">Poly-gamma-glutamate synthesis protein (Capsule biosynthesis protein)</fullName>
    </submittedName>
</protein>
<dbReference type="Pfam" id="PF13539">
    <property type="entry name" value="Peptidase_M15_4"/>
    <property type="match status" value="1"/>
</dbReference>
<dbReference type="SUPFAM" id="SSF55166">
    <property type="entry name" value="Hedgehog/DD-peptidase"/>
    <property type="match status" value="1"/>
</dbReference>
<evidence type="ECO:0000313" key="2">
    <source>
        <dbReference type="EMBL" id="MDR6270013.1"/>
    </source>
</evidence>
<dbReference type="InterPro" id="IPR009045">
    <property type="entry name" value="Zn_M74/Hedgehog-like"/>
</dbReference>
<dbReference type="InterPro" id="IPR039561">
    <property type="entry name" value="Peptidase_M15C"/>
</dbReference>
<evidence type="ECO:0000313" key="3">
    <source>
        <dbReference type="Proteomes" id="UP001185069"/>
    </source>
</evidence>
<dbReference type="Proteomes" id="UP001185069">
    <property type="component" value="Unassembled WGS sequence"/>
</dbReference>
<evidence type="ECO:0000259" key="1">
    <source>
        <dbReference type="Pfam" id="PF13539"/>
    </source>
</evidence>
<name>A0ABU1JCD1_9MICC</name>